<dbReference type="PANTHER" id="PTHR47707:SF1">
    <property type="entry name" value="NUDIX HYDROLASE FAMILY PROTEIN"/>
    <property type="match status" value="1"/>
</dbReference>
<dbReference type="PRINTS" id="PR00502">
    <property type="entry name" value="NUDIXFAMILY"/>
</dbReference>
<dbReference type="InterPro" id="IPR020084">
    <property type="entry name" value="NUDIX_hydrolase_CS"/>
</dbReference>
<evidence type="ECO:0000256" key="1">
    <source>
        <dbReference type="ARBA" id="ARBA00001946"/>
    </source>
</evidence>
<evidence type="ECO:0000256" key="2">
    <source>
        <dbReference type="ARBA" id="ARBA00005582"/>
    </source>
</evidence>
<comment type="similarity">
    <text evidence="2 12">Belongs to the Nudix hydrolase family.</text>
</comment>
<evidence type="ECO:0000256" key="12">
    <source>
        <dbReference type="RuleBase" id="RU003476"/>
    </source>
</evidence>
<keyword evidence="5" id="KW-0479">Metal-binding</keyword>
<dbReference type="SUPFAM" id="SSF55811">
    <property type="entry name" value="Nudix"/>
    <property type="match status" value="1"/>
</dbReference>
<dbReference type="Proteomes" id="UP000294071">
    <property type="component" value="Unassembled WGS sequence"/>
</dbReference>
<dbReference type="InterPro" id="IPR020476">
    <property type="entry name" value="Nudix_hydrolase"/>
</dbReference>
<evidence type="ECO:0000313" key="15">
    <source>
        <dbReference type="Proteomes" id="UP000294071"/>
    </source>
</evidence>
<dbReference type="GO" id="GO:0008413">
    <property type="term" value="F:8-oxo-7,8-dihydroguanosine triphosphate pyrophosphatase activity"/>
    <property type="evidence" value="ECO:0007669"/>
    <property type="project" value="TreeGrafter"/>
</dbReference>
<dbReference type="PROSITE" id="PS00893">
    <property type="entry name" value="NUDIX_BOX"/>
    <property type="match status" value="1"/>
</dbReference>
<dbReference type="EMBL" id="SDWT01000001">
    <property type="protein sequence ID" value="RYB93582.1"/>
    <property type="molecule type" value="Genomic_DNA"/>
</dbReference>
<comment type="caution">
    <text evidence="14">The sequence shown here is derived from an EMBL/GenBank/DDBJ whole genome shotgun (WGS) entry which is preliminary data.</text>
</comment>
<keyword evidence="15" id="KW-1185">Reference proteome</keyword>
<keyword evidence="9" id="KW-0234">DNA repair</keyword>
<dbReference type="Gene3D" id="3.90.79.10">
    <property type="entry name" value="Nucleoside Triphosphate Pyrophosphohydrolase"/>
    <property type="match status" value="1"/>
</dbReference>
<dbReference type="OrthoDB" id="9764897at2"/>
<dbReference type="InterPro" id="IPR000086">
    <property type="entry name" value="NUDIX_hydrolase_dom"/>
</dbReference>
<evidence type="ECO:0000256" key="5">
    <source>
        <dbReference type="ARBA" id="ARBA00022723"/>
    </source>
</evidence>
<dbReference type="GO" id="GO:0006281">
    <property type="term" value="P:DNA repair"/>
    <property type="evidence" value="ECO:0007669"/>
    <property type="project" value="UniProtKB-KW"/>
</dbReference>
<gene>
    <name evidence="14" type="ORF">EUA93_03940</name>
</gene>
<evidence type="ECO:0000256" key="4">
    <source>
        <dbReference type="ARBA" id="ARBA00022705"/>
    </source>
</evidence>
<dbReference type="InterPro" id="IPR047127">
    <property type="entry name" value="MutT-like"/>
</dbReference>
<evidence type="ECO:0000256" key="10">
    <source>
        <dbReference type="ARBA" id="ARBA00035861"/>
    </source>
</evidence>
<sequence>MVEVVVGALVRDGRVLLVHRRPDKHAFPDTWDLPGGVVEAGESELDALVRELDEELGVSIDASTVSALCGVDLGTASLSAWLVPDWVGEPHNVAPEEHDDLAWFGLEDLPPLAHGRVRAAVAEAMREGR</sequence>
<evidence type="ECO:0000256" key="7">
    <source>
        <dbReference type="ARBA" id="ARBA00022801"/>
    </source>
</evidence>
<evidence type="ECO:0000256" key="9">
    <source>
        <dbReference type="ARBA" id="ARBA00023204"/>
    </source>
</evidence>
<organism evidence="14 15">
    <name type="scientific">Nocardioides oleivorans</name>
    <dbReference type="NCBI Taxonomy" id="273676"/>
    <lineage>
        <taxon>Bacteria</taxon>
        <taxon>Bacillati</taxon>
        <taxon>Actinomycetota</taxon>
        <taxon>Actinomycetes</taxon>
        <taxon>Propionibacteriales</taxon>
        <taxon>Nocardioidaceae</taxon>
        <taxon>Nocardioides</taxon>
    </lineage>
</organism>
<dbReference type="GO" id="GO:0046872">
    <property type="term" value="F:metal ion binding"/>
    <property type="evidence" value="ECO:0007669"/>
    <property type="project" value="UniProtKB-KW"/>
</dbReference>
<evidence type="ECO:0000256" key="3">
    <source>
        <dbReference type="ARBA" id="ARBA00022457"/>
    </source>
</evidence>
<reference evidence="14 15" key="1">
    <citation type="submission" date="2019-01" db="EMBL/GenBank/DDBJ databases">
        <title>Novel species of Nocardioides.</title>
        <authorList>
            <person name="Liu Q."/>
            <person name="Xin Y.-H."/>
        </authorList>
    </citation>
    <scope>NUCLEOTIDE SEQUENCE [LARGE SCALE GENOMIC DNA]</scope>
    <source>
        <strain evidence="14 15">CGMCC 4.6882</strain>
    </source>
</reference>
<protein>
    <recommendedName>
        <fullName evidence="11">8-oxo-dGTP diphosphatase</fullName>
        <ecNumber evidence="11">3.6.1.55</ecNumber>
    </recommendedName>
</protein>
<keyword evidence="8" id="KW-0460">Magnesium</keyword>
<dbReference type="AlphaFoldDB" id="A0A4V1RKV3"/>
<proteinExistence type="inferred from homology"/>
<dbReference type="GO" id="GO:0044715">
    <property type="term" value="F:8-oxo-dGDP phosphatase activity"/>
    <property type="evidence" value="ECO:0007669"/>
    <property type="project" value="TreeGrafter"/>
</dbReference>
<dbReference type="Pfam" id="PF00293">
    <property type="entry name" value="NUDIX"/>
    <property type="match status" value="1"/>
</dbReference>
<dbReference type="EC" id="3.6.1.55" evidence="11"/>
<dbReference type="GO" id="GO:0035539">
    <property type="term" value="F:8-oxo-7,8-dihydrodeoxyguanosine triphosphate pyrophosphatase activity"/>
    <property type="evidence" value="ECO:0007669"/>
    <property type="project" value="UniProtKB-EC"/>
</dbReference>
<dbReference type="InterPro" id="IPR015797">
    <property type="entry name" value="NUDIX_hydrolase-like_dom_sf"/>
</dbReference>
<dbReference type="PROSITE" id="PS51462">
    <property type="entry name" value="NUDIX"/>
    <property type="match status" value="1"/>
</dbReference>
<evidence type="ECO:0000256" key="6">
    <source>
        <dbReference type="ARBA" id="ARBA00022763"/>
    </source>
</evidence>
<dbReference type="GO" id="GO:0006260">
    <property type="term" value="P:DNA replication"/>
    <property type="evidence" value="ECO:0007669"/>
    <property type="project" value="UniProtKB-KW"/>
</dbReference>
<evidence type="ECO:0000259" key="13">
    <source>
        <dbReference type="PROSITE" id="PS51462"/>
    </source>
</evidence>
<keyword evidence="6" id="KW-0227">DNA damage</keyword>
<accession>A0A4V1RKV3</accession>
<keyword evidence="3" id="KW-0515">Mutator protein</keyword>
<comment type="cofactor">
    <cofactor evidence="1">
        <name>Mg(2+)</name>
        <dbReference type="ChEBI" id="CHEBI:18420"/>
    </cofactor>
</comment>
<evidence type="ECO:0000256" key="11">
    <source>
        <dbReference type="ARBA" id="ARBA00038905"/>
    </source>
</evidence>
<keyword evidence="4" id="KW-0235">DNA replication</keyword>
<evidence type="ECO:0000256" key="8">
    <source>
        <dbReference type="ARBA" id="ARBA00022842"/>
    </source>
</evidence>
<dbReference type="RefSeq" id="WP_129398905.1">
    <property type="nucleotide sequence ID" value="NZ_SDWT01000001.1"/>
</dbReference>
<dbReference type="GO" id="GO:0044716">
    <property type="term" value="F:8-oxo-GDP phosphatase activity"/>
    <property type="evidence" value="ECO:0007669"/>
    <property type="project" value="TreeGrafter"/>
</dbReference>
<comment type="catalytic activity">
    <reaction evidence="10">
        <text>8-oxo-dGTP + H2O = 8-oxo-dGMP + diphosphate + H(+)</text>
        <dbReference type="Rhea" id="RHEA:31575"/>
        <dbReference type="ChEBI" id="CHEBI:15377"/>
        <dbReference type="ChEBI" id="CHEBI:15378"/>
        <dbReference type="ChEBI" id="CHEBI:33019"/>
        <dbReference type="ChEBI" id="CHEBI:63224"/>
        <dbReference type="ChEBI" id="CHEBI:77896"/>
        <dbReference type="EC" id="3.6.1.55"/>
    </reaction>
</comment>
<keyword evidence="7 12" id="KW-0378">Hydrolase</keyword>
<name>A0A4V1RKV3_9ACTN</name>
<feature type="domain" description="Nudix hydrolase" evidence="13">
    <location>
        <begin position="1"/>
        <end position="126"/>
    </location>
</feature>
<evidence type="ECO:0000313" key="14">
    <source>
        <dbReference type="EMBL" id="RYB93582.1"/>
    </source>
</evidence>
<dbReference type="PANTHER" id="PTHR47707">
    <property type="entry name" value="8-OXO-DGTP DIPHOSPHATASE"/>
    <property type="match status" value="1"/>
</dbReference>